<sequence>MVNSIIEQRNLLDERSVGGKFSRQARMVEQGFSVPKFFCISPDVHRRLLDTIRPDVEKILEQLDPTSPEQLSTAAEELRRLVHEAPVPPGVTESLYAAFDKHFPGGGLVSVRSCIVRRDGLPGEDSEQDAFAGVSDSFLYVDRARLLDRVRDCWSSGLGTQALLYILNRGMSPDEFAVSVGVQRMVPGTRSFVLFTCDPRTGARDRVLAAGLGIGEGVVQEKVPVDHYFVDRAGGRISARVVRKDSAVRNDPGRPESGLDILPVPADQQLLPALTDEQVRHIVGLGDRIERLFGSPQDIEGTVTDDGTVHILQSRPVVLERESQRLWSNANITESFPGVTTALTYSFAQRFYRADFRDFYRRLGVPAKVLDRHEADLNGMIGLLNGRVYYAIDSWYRLHRMSRLFPVWRGSWERMMGLSPSIADSRQDRLPRRAVSVADVTAFAARIAGQRVSHDRAARRFLRWWNTTIEEHRAAADDADALRLARLVPSLWREVGDHWGVTLVNDFFLQTTADIITALFERWLPDADPGLRAGLLCGGHENRSVTIMMSVVGLAEETRTRPDLMAALESKPADEVWQGIVRGDHGPEIARRFQDHLRHHGDRGLQELKLEVPAPRQDPAQLLRAVADYARATLTRAELRAREITARRDAERELGRLLVAHPARRRVLRTLLDQQRRYTAFREDSRYCRSELFGFAKDVFRRLGEDLASRGVIDRAQDVVHLTHDEVLGYFDGTAVTDDLRSLVRLREAEFDARPSELPMDFATMGPVRDALPDTGQVHLDDEVLTGLGSSGGIVQGTARIVLDPHEPLERSDDMILVARETDPGWMFLMLAARGIVVERGTMLSHTAITGRKFGIPTVVSVPHATKRITDGARIELDGAKGTVRLLDGPE</sequence>
<dbReference type="InterPro" id="IPR002192">
    <property type="entry name" value="PPDK_AMP/ATP-bd"/>
</dbReference>
<feature type="domain" description="Pyruvate phosphate dikinase AMP/ATP-binding" evidence="2">
    <location>
        <begin position="15"/>
        <end position="323"/>
    </location>
</feature>
<dbReference type="RefSeq" id="WP_114626006.1">
    <property type="nucleotide sequence ID" value="NZ_QQNA01000210.1"/>
</dbReference>
<evidence type="ECO:0000259" key="1">
    <source>
        <dbReference type="Pfam" id="PF00391"/>
    </source>
</evidence>
<dbReference type="Gene3D" id="3.50.30.10">
    <property type="entry name" value="Phosphohistidine domain"/>
    <property type="match status" value="1"/>
</dbReference>
<evidence type="ECO:0000313" key="4">
    <source>
        <dbReference type="Proteomes" id="UP000253741"/>
    </source>
</evidence>
<dbReference type="AlphaFoldDB" id="A0A370B858"/>
<dbReference type="InterPro" id="IPR051549">
    <property type="entry name" value="PEP_Utilizing_Enz"/>
</dbReference>
<dbReference type="PANTHER" id="PTHR43615">
    <property type="entry name" value="PHOSPHOENOLPYRUVATE SYNTHASE-RELATED"/>
    <property type="match status" value="1"/>
</dbReference>
<dbReference type="InterPro" id="IPR008279">
    <property type="entry name" value="PEP-util_enz_mobile_dom"/>
</dbReference>
<proteinExistence type="predicted"/>
<evidence type="ECO:0000313" key="3">
    <source>
        <dbReference type="EMBL" id="RDG35595.1"/>
    </source>
</evidence>
<dbReference type="Proteomes" id="UP000253741">
    <property type="component" value="Unassembled WGS sequence"/>
</dbReference>
<dbReference type="InterPro" id="IPR036637">
    <property type="entry name" value="Phosphohistidine_dom_sf"/>
</dbReference>
<dbReference type="EMBL" id="QQNA01000210">
    <property type="protein sequence ID" value="RDG35595.1"/>
    <property type="molecule type" value="Genomic_DNA"/>
</dbReference>
<feature type="domain" description="PEP-utilising enzyme mobile" evidence="1">
    <location>
        <begin position="813"/>
        <end position="882"/>
    </location>
</feature>
<dbReference type="OrthoDB" id="9765468at2"/>
<gene>
    <name evidence="3" type="ORF">DVH02_24525</name>
</gene>
<dbReference type="GO" id="GO:0016301">
    <property type="term" value="F:kinase activity"/>
    <property type="evidence" value="ECO:0007669"/>
    <property type="project" value="InterPro"/>
</dbReference>
<dbReference type="Gene3D" id="3.30.1490.20">
    <property type="entry name" value="ATP-grasp fold, A domain"/>
    <property type="match status" value="1"/>
</dbReference>
<evidence type="ECO:0000259" key="2">
    <source>
        <dbReference type="Pfam" id="PF01326"/>
    </source>
</evidence>
<dbReference type="Gene3D" id="3.30.470.20">
    <property type="entry name" value="ATP-grasp fold, B domain"/>
    <property type="match status" value="1"/>
</dbReference>
<accession>A0A370B858</accession>
<keyword evidence="3" id="KW-0670">Pyruvate</keyword>
<name>A0A370B858_9ACTN</name>
<dbReference type="GO" id="GO:0005524">
    <property type="term" value="F:ATP binding"/>
    <property type="evidence" value="ECO:0007669"/>
    <property type="project" value="InterPro"/>
</dbReference>
<comment type="caution">
    <text evidence="3">The sequence shown here is derived from an EMBL/GenBank/DDBJ whole genome shotgun (WGS) entry which is preliminary data.</text>
</comment>
<reference evidence="3 4" key="1">
    <citation type="submission" date="2018-07" db="EMBL/GenBank/DDBJ databases">
        <title>Streptomyces species from bats.</title>
        <authorList>
            <person name="Dunlap C."/>
        </authorList>
    </citation>
    <scope>NUCLEOTIDE SEQUENCE [LARGE SCALE GENOMIC DNA]</scope>
    <source>
        <strain evidence="3 4">AC230</strain>
    </source>
</reference>
<dbReference type="Pfam" id="PF01326">
    <property type="entry name" value="PPDK_N"/>
    <property type="match status" value="1"/>
</dbReference>
<organism evidence="3 4">
    <name type="scientific">Streptomyces corynorhini</name>
    <dbReference type="NCBI Taxonomy" id="2282652"/>
    <lineage>
        <taxon>Bacteria</taxon>
        <taxon>Bacillati</taxon>
        <taxon>Actinomycetota</taxon>
        <taxon>Actinomycetes</taxon>
        <taxon>Kitasatosporales</taxon>
        <taxon>Streptomycetaceae</taxon>
        <taxon>Streptomyces</taxon>
    </lineage>
</organism>
<dbReference type="SUPFAM" id="SSF56059">
    <property type="entry name" value="Glutathione synthetase ATP-binding domain-like"/>
    <property type="match status" value="1"/>
</dbReference>
<protein>
    <submittedName>
        <fullName evidence="3">Phosphoenolpyruvate synthase</fullName>
    </submittedName>
</protein>
<dbReference type="InterPro" id="IPR013815">
    <property type="entry name" value="ATP_grasp_subdomain_1"/>
</dbReference>
<dbReference type="SUPFAM" id="SSF52009">
    <property type="entry name" value="Phosphohistidine domain"/>
    <property type="match status" value="1"/>
</dbReference>
<keyword evidence="4" id="KW-1185">Reference proteome</keyword>
<dbReference type="Pfam" id="PF00391">
    <property type="entry name" value="PEP-utilizers"/>
    <property type="match status" value="1"/>
</dbReference>
<dbReference type="PANTHER" id="PTHR43615:SF1">
    <property type="entry name" value="PPDK_N DOMAIN-CONTAINING PROTEIN"/>
    <property type="match status" value="1"/>
</dbReference>